<proteinExistence type="predicted"/>
<gene>
    <name evidence="1" type="ORF">DPMN_141586</name>
</gene>
<keyword evidence="2" id="KW-1185">Reference proteome</keyword>
<organism evidence="1 2">
    <name type="scientific">Dreissena polymorpha</name>
    <name type="common">Zebra mussel</name>
    <name type="synonym">Mytilus polymorpha</name>
    <dbReference type="NCBI Taxonomy" id="45954"/>
    <lineage>
        <taxon>Eukaryota</taxon>
        <taxon>Metazoa</taxon>
        <taxon>Spiralia</taxon>
        <taxon>Lophotrochozoa</taxon>
        <taxon>Mollusca</taxon>
        <taxon>Bivalvia</taxon>
        <taxon>Autobranchia</taxon>
        <taxon>Heteroconchia</taxon>
        <taxon>Euheterodonta</taxon>
        <taxon>Imparidentia</taxon>
        <taxon>Neoheterodontei</taxon>
        <taxon>Myida</taxon>
        <taxon>Dreissenoidea</taxon>
        <taxon>Dreissenidae</taxon>
        <taxon>Dreissena</taxon>
    </lineage>
</organism>
<dbReference type="Proteomes" id="UP000828390">
    <property type="component" value="Unassembled WGS sequence"/>
</dbReference>
<sequence>MKIGHKISGFELDRYIFGTKLLTKFHEDRTRNVASRVKTSPPTGGHVFSSDIYLPSDLVFDPARPSFELDREFIKTKLLTKFHVDRTRNVASRVFTNKC</sequence>
<comment type="caution">
    <text evidence="1">The sequence shown here is derived from an EMBL/GenBank/DDBJ whole genome shotgun (WGS) entry which is preliminary data.</text>
</comment>
<evidence type="ECO:0000313" key="2">
    <source>
        <dbReference type="Proteomes" id="UP000828390"/>
    </source>
</evidence>
<name>A0A9D4G9N1_DREPO</name>
<dbReference type="AlphaFoldDB" id="A0A9D4G9N1"/>
<accession>A0A9D4G9N1</accession>
<protein>
    <submittedName>
        <fullName evidence="1">Uncharacterized protein</fullName>
    </submittedName>
</protein>
<reference evidence="1" key="2">
    <citation type="submission" date="2020-11" db="EMBL/GenBank/DDBJ databases">
        <authorList>
            <person name="McCartney M.A."/>
            <person name="Auch B."/>
            <person name="Kono T."/>
            <person name="Mallez S."/>
            <person name="Becker A."/>
            <person name="Gohl D.M."/>
            <person name="Silverstein K.A.T."/>
            <person name="Koren S."/>
            <person name="Bechman K.B."/>
            <person name="Herman A."/>
            <person name="Abrahante J.E."/>
            <person name="Garbe J."/>
        </authorList>
    </citation>
    <scope>NUCLEOTIDE SEQUENCE</scope>
    <source>
        <strain evidence="1">Duluth1</strain>
        <tissue evidence="1">Whole animal</tissue>
    </source>
</reference>
<reference evidence="1" key="1">
    <citation type="journal article" date="2019" name="bioRxiv">
        <title>The Genome of the Zebra Mussel, Dreissena polymorpha: A Resource for Invasive Species Research.</title>
        <authorList>
            <person name="McCartney M.A."/>
            <person name="Auch B."/>
            <person name="Kono T."/>
            <person name="Mallez S."/>
            <person name="Zhang Y."/>
            <person name="Obille A."/>
            <person name="Becker A."/>
            <person name="Abrahante J.E."/>
            <person name="Garbe J."/>
            <person name="Badalamenti J.P."/>
            <person name="Herman A."/>
            <person name="Mangelson H."/>
            <person name="Liachko I."/>
            <person name="Sullivan S."/>
            <person name="Sone E.D."/>
            <person name="Koren S."/>
            <person name="Silverstein K.A.T."/>
            <person name="Beckman K.B."/>
            <person name="Gohl D.M."/>
        </authorList>
    </citation>
    <scope>NUCLEOTIDE SEQUENCE</scope>
    <source>
        <strain evidence="1">Duluth1</strain>
        <tissue evidence="1">Whole animal</tissue>
    </source>
</reference>
<evidence type="ECO:0000313" key="1">
    <source>
        <dbReference type="EMBL" id="KAH3813136.1"/>
    </source>
</evidence>
<dbReference type="EMBL" id="JAIWYP010000006">
    <property type="protein sequence ID" value="KAH3813136.1"/>
    <property type="molecule type" value="Genomic_DNA"/>
</dbReference>